<evidence type="ECO:0000256" key="5">
    <source>
        <dbReference type="ARBA" id="ARBA00022840"/>
    </source>
</evidence>
<dbReference type="EC" id="6.1.1.10" evidence="2"/>
<proteinExistence type="inferred from homology"/>
<evidence type="ECO:0000313" key="14">
    <source>
        <dbReference type="EMBL" id="OAV86487.1"/>
    </source>
</evidence>
<dbReference type="SUPFAM" id="SSF52374">
    <property type="entry name" value="Nucleotidylyl transferase"/>
    <property type="match status" value="1"/>
</dbReference>
<reference evidence="15 16" key="3">
    <citation type="journal article" date="2017" name="G3 (Bethesda)">
        <title>Comparative analysis highlights variable genome content of wheat rusts and divergence of the mating loci.</title>
        <authorList>
            <person name="Cuomo C.A."/>
            <person name="Bakkeren G."/>
            <person name="Khalil H.B."/>
            <person name="Panwar V."/>
            <person name="Joly D."/>
            <person name="Linning R."/>
            <person name="Sakthikumar S."/>
            <person name="Song X."/>
            <person name="Adiconis X."/>
            <person name="Fan L."/>
            <person name="Goldberg J.M."/>
            <person name="Levin J.Z."/>
            <person name="Young S."/>
            <person name="Zeng Q."/>
            <person name="Anikster Y."/>
            <person name="Bruce M."/>
            <person name="Wang M."/>
            <person name="Yin C."/>
            <person name="McCallum B."/>
            <person name="Szabo L.J."/>
            <person name="Hulbert S."/>
            <person name="Chen X."/>
            <person name="Fellers J.P."/>
        </authorList>
    </citation>
    <scope>NUCLEOTIDE SEQUENCE</scope>
    <source>
        <strain evidence="15">isolate 1-1 / race 1 (BBBD)</strain>
        <strain evidence="16">Isolate 1-1 / race 1 (BBBD)</strain>
    </source>
</reference>
<comment type="catalytic activity">
    <reaction evidence="8">
        <text>tRNA(Met) + L-methionine + ATP = L-methionyl-tRNA(Met) + AMP + diphosphate</text>
        <dbReference type="Rhea" id="RHEA:13481"/>
        <dbReference type="Rhea" id="RHEA-COMP:9667"/>
        <dbReference type="Rhea" id="RHEA-COMP:9698"/>
        <dbReference type="ChEBI" id="CHEBI:30616"/>
        <dbReference type="ChEBI" id="CHEBI:33019"/>
        <dbReference type="ChEBI" id="CHEBI:57844"/>
        <dbReference type="ChEBI" id="CHEBI:78442"/>
        <dbReference type="ChEBI" id="CHEBI:78530"/>
        <dbReference type="ChEBI" id="CHEBI:456215"/>
        <dbReference type="EC" id="6.1.1.10"/>
    </reaction>
</comment>
<reference evidence="14" key="1">
    <citation type="submission" date="2009-11" db="EMBL/GenBank/DDBJ databases">
        <authorList>
            <consortium name="The Broad Institute Genome Sequencing Platform"/>
            <person name="Ward D."/>
            <person name="Feldgarden M."/>
            <person name="Earl A."/>
            <person name="Young S.K."/>
            <person name="Zeng Q."/>
            <person name="Koehrsen M."/>
            <person name="Alvarado L."/>
            <person name="Berlin A."/>
            <person name="Bochicchio J."/>
            <person name="Borenstein D."/>
            <person name="Chapman S.B."/>
            <person name="Chen Z."/>
            <person name="Engels R."/>
            <person name="Freedman E."/>
            <person name="Gellesch M."/>
            <person name="Goldberg J."/>
            <person name="Griggs A."/>
            <person name="Gujja S."/>
            <person name="Heilman E."/>
            <person name="Heiman D."/>
            <person name="Hepburn T."/>
            <person name="Howarth C."/>
            <person name="Jen D."/>
            <person name="Larson L."/>
            <person name="Lewis B."/>
            <person name="Mehta T."/>
            <person name="Park D."/>
            <person name="Pearson M."/>
            <person name="Roberts A."/>
            <person name="Saif S."/>
            <person name="Shea T."/>
            <person name="Shenoy N."/>
            <person name="Sisk P."/>
            <person name="Stolte C."/>
            <person name="Sykes S."/>
            <person name="Thomson T."/>
            <person name="Walk T."/>
            <person name="White J."/>
            <person name="Yandava C."/>
            <person name="Izard J."/>
            <person name="Baranova O.V."/>
            <person name="Blanton J.M."/>
            <person name="Tanner A.C."/>
            <person name="Dewhirst F.E."/>
            <person name="Haas B."/>
            <person name="Nusbaum C."/>
            <person name="Birren B."/>
        </authorList>
    </citation>
    <scope>NUCLEOTIDE SEQUENCE [LARGE SCALE GENOMIC DNA]</scope>
    <source>
        <strain evidence="14">1-1 BBBD Race 1</strain>
    </source>
</reference>
<gene>
    <name evidence="14" type="ORF">PTTG_03511</name>
</gene>
<evidence type="ECO:0000259" key="13">
    <source>
        <dbReference type="Pfam" id="PF19303"/>
    </source>
</evidence>
<reference evidence="15" key="4">
    <citation type="submission" date="2025-05" db="UniProtKB">
        <authorList>
            <consortium name="EnsemblFungi"/>
        </authorList>
    </citation>
    <scope>IDENTIFICATION</scope>
    <source>
        <strain evidence="15">isolate 1-1 / race 1 (BBBD)</strain>
    </source>
</reference>
<evidence type="ECO:0000313" key="16">
    <source>
        <dbReference type="Proteomes" id="UP000005240"/>
    </source>
</evidence>
<dbReference type="CDD" id="cd00814">
    <property type="entry name" value="MetRS_core"/>
    <property type="match status" value="1"/>
</dbReference>
<dbReference type="InterPro" id="IPR015413">
    <property type="entry name" value="Methionyl/Leucyl_tRNA_Synth"/>
</dbReference>
<protein>
    <recommendedName>
        <fullName evidence="9">Probable methionine--tRNA ligase, mitochondrial</fullName>
        <ecNumber evidence="2">6.1.1.10</ecNumber>
    </recommendedName>
</protein>
<evidence type="ECO:0000256" key="3">
    <source>
        <dbReference type="ARBA" id="ARBA00022598"/>
    </source>
</evidence>
<dbReference type="Gene3D" id="2.170.220.10">
    <property type="match status" value="1"/>
</dbReference>
<name>A0A180G1G8_PUCT1</name>
<dbReference type="InterPro" id="IPR041872">
    <property type="entry name" value="Anticodon_Met"/>
</dbReference>
<reference evidence="14" key="2">
    <citation type="submission" date="2016-05" db="EMBL/GenBank/DDBJ databases">
        <title>Comparative analysis highlights variable genome content of wheat rusts and divergence of the mating loci.</title>
        <authorList>
            <person name="Cuomo C.A."/>
            <person name="Bakkeren G."/>
            <person name="Szabo L."/>
            <person name="Khalil H."/>
            <person name="Joly D."/>
            <person name="Goldberg J."/>
            <person name="Young S."/>
            <person name="Zeng Q."/>
            <person name="Fellers J."/>
        </authorList>
    </citation>
    <scope>NUCLEOTIDE SEQUENCE [LARGE SCALE GENOMIC DNA]</scope>
    <source>
        <strain evidence="14">1-1 BBBD Race 1</strain>
    </source>
</reference>
<evidence type="ECO:0000256" key="10">
    <source>
        <dbReference type="RuleBase" id="RU363039"/>
    </source>
</evidence>
<dbReference type="EnsemblFungi" id="PTTG_03511-t43_1">
    <property type="protein sequence ID" value="PTTG_03511-t43_1-p1"/>
    <property type="gene ID" value="PTTG_03511"/>
</dbReference>
<dbReference type="InterPro" id="IPR033911">
    <property type="entry name" value="MetRS_core"/>
</dbReference>
<dbReference type="GO" id="GO:0005739">
    <property type="term" value="C:mitochondrion"/>
    <property type="evidence" value="ECO:0007669"/>
    <property type="project" value="UniProtKB-ARBA"/>
</dbReference>
<dbReference type="VEuPathDB" id="FungiDB:PTTG_03511"/>
<dbReference type="Gene3D" id="1.10.730.10">
    <property type="entry name" value="Isoleucyl-tRNA Synthetase, Domain 1"/>
    <property type="match status" value="1"/>
</dbReference>
<dbReference type="FunFam" id="2.170.220.10:FF:000001">
    <property type="entry name" value="methionine--tRNA ligase, mitochondrial"/>
    <property type="match status" value="1"/>
</dbReference>
<feature type="domain" description="Methionyl/Leucyl tRNA synthetase" evidence="12">
    <location>
        <begin position="49"/>
        <end position="414"/>
    </location>
</feature>
<evidence type="ECO:0000256" key="4">
    <source>
        <dbReference type="ARBA" id="ARBA00022741"/>
    </source>
</evidence>
<evidence type="ECO:0000256" key="6">
    <source>
        <dbReference type="ARBA" id="ARBA00022917"/>
    </source>
</evidence>
<evidence type="ECO:0000256" key="8">
    <source>
        <dbReference type="ARBA" id="ARBA00047364"/>
    </source>
</evidence>
<dbReference type="Pfam" id="PF09334">
    <property type="entry name" value="tRNA-synt_1g"/>
    <property type="match status" value="1"/>
</dbReference>
<keyword evidence="5 10" id="KW-0067">ATP-binding</keyword>
<evidence type="ECO:0000259" key="12">
    <source>
        <dbReference type="Pfam" id="PF09334"/>
    </source>
</evidence>
<dbReference type="InterPro" id="IPR009080">
    <property type="entry name" value="tRNAsynth_Ia_anticodon-bd"/>
</dbReference>
<evidence type="ECO:0000256" key="9">
    <source>
        <dbReference type="ARBA" id="ARBA00068817"/>
    </source>
</evidence>
<evidence type="ECO:0000256" key="7">
    <source>
        <dbReference type="ARBA" id="ARBA00023146"/>
    </source>
</evidence>
<feature type="region of interest" description="Disordered" evidence="11">
    <location>
        <begin position="7"/>
        <end position="41"/>
    </location>
</feature>
<evidence type="ECO:0000256" key="2">
    <source>
        <dbReference type="ARBA" id="ARBA00012838"/>
    </source>
</evidence>
<dbReference type="Proteomes" id="UP000005240">
    <property type="component" value="Unassembled WGS sequence"/>
</dbReference>
<dbReference type="GO" id="GO:0004825">
    <property type="term" value="F:methionine-tRNA ligase activity"/>
    <property type="evidence" value="ECO:0007669"/>
    <property type="project" value="UniProtKB-EC"/>
</dbReference>
<keyword evidence="6 10" id="KW-0648">Protein biosynthesis</keyword>
<comment type="similarity">
    <text evidence="1 10">Belongs to the class-I aminoacyl-tRNA synthetase family.</text>
</comment>
<dbReference type="SUPFAM" id="SSF47323">
    <property type="entry name" value="Anticodon-binding domain of a subclass of class I aminoacyl-tRNA synthetases"/>
    <property type="match status" value="1"/>
</dbReference>
<dbReference type="EMBL" id="ADAS02001087">
    <property type="protein sequence ID" value="OAV86487.1"/>
    <property type="molecule type" value="Genomic_DNA"/>
</dbReference>
<dbReference type="FunFam" id="1.10.730.10:FF:000115">
    <property type="entry name" value="Methionyl-tRNA synthetase"/>
    <property type="match status" value="1"/>
</dbReference>
<evidence type="ECO:0000256" key="11">
    <source>
        <dbReference type="SAM" id="MobiDB-lite"/>
    </source>
</evidence>
<keyword evidence="16" id="KW-1185">Reference proteome</keyword>
<dbReference type="GO" id="GO:0006431">
    <property type="term" value="P:methionyl-tRNA aminoacylation"/>
    <property type="evidence" value="ECO:0007669"/>
    <property type="project" value="InterPro"/>
</dbReference>
<evidence type="ECO:0000256" key="1">
    <source>
        <dbReference type="ARBA" id="ARBA00005594"/>
    </source>
</evidence>
<feature type="domain" description="Methionyl-tRNA synthetase anticodon-binding" evidence="13">
    <location>
        <begin position="447"/>
        <end position="546"/>
    </location>
</feature>
<dbReference type="OrthoDB" id="24670at2759"/>
<sequence length="573" mass="64434">MFKFRVAATSSSRHLSHLPEQPIKFTNHARSSSVPLPPRKTTEAQKPFYVSTPIFYVNSVPHIGHLHSMVIADVLARYKQLRTDTPSFMLTGTDEHGSKVQRAAENNGQYPQELCEAVSDRFRQLARAANVKYDDFIRTTEPRHHRAAQHLWNILSENGHIYKGKYEGWYSVSDETYYSSTQVEKKLDPVTGVERMTSIETNKPVEWIEEENYMFRLSGFQQALIDWLDNNPNALISSQRSDIMHQLKSHDLADLSISRPTSRLSWGIPVPGDPQQIMYVWLDALSNYLTATGYPWSGKENVMWPANVHVIGKDIIKFHAIYWPAILMAAGIPLPKHIIAHGHWKIDQEKMSKSVGNVVDPFKAMDEWGVDGVRYYLMRAPGSLWGDSDWAPNRLDEHYRKDLLGQLGNLLARISAPKLWNRLPPGRRSGASILFPPGSATQLEGADSLQRLLRQLPSELDAHMQSFEIPKALKSIFDVLAGANRLIQDTAPWHDSTTPDDAYQAIHLSAESLRISGILLQPFIPTKAGQLLDSLGVAQDRRGWPHLALGLGTGSVVREGGGGLLFPQLRPSK</sequence>
<dbReference type="GO" id="GO:0005524">
    <property type="term" value="F:ATP binding"/>
    <property type="evidence" value="ECO:0007669"/>
    <property type="project" value="UniProtKB-KW"/>
</dbReference>
<keyword evidence="7 10" id="KW-0030">Aminoacyl-tRNA synthetase</keyword>
<dbReference type="Pfam" id="PF19303">
    <property type="entry name" value="Anticodon_3"/>
    <property type="match status" value="1"/>
</dbReference>
<dbReference type="InterPro" id="IPR014729">
    <property type="entry name" value="Rossmann-like_a/b/a_fold"/>
</dbReference>
<dbReference type="InterPro" id="IPR014758">
    <property type="entry name" value="Met-tRNA_synth"/>
</dbReference>
<organism evidence="14">
    <name type="scientific">Puccinia triticina (isolate 1-1 / race 1 (BBBD))</name>
    <name type="common">Brown leaf rust fungus</name>
    <dbReference type="NCBI Taxonomy" id="630390"/>
    <lineage>
        <taxon>Eukaryota</taxon>
        <taxon>Fungi</taxon>
        <taxon>Dikarya</taxon>
        <taxon>Basidiomycota</taxon>
        <taxon>Pucciniomycotina</taxon>
        <taxon>Pucciniomycetes</taxon>
        <taxon>Pucciniales</taxon>
        <taxon>Pucciniaceae</taxon>
        <taxon>Puccinia</taxon>
    </lineage>
</organism>
<accession>A0A180G1G8</accession>
<dbReference type="PRINTS" id="PR01041">
    <property type="entry name" value="TRNASYNTHMET"/>
</dbReference>
<evidence type="ECO:0000313" key="15">
    <source>
        <dbReference type="EnsemblFungi" id="PTTG_03511-t43_1-p1"/>
    </source>
</evidence>
<keyword evidence="3 10" id="KW-0436">Ligase</keyword>
<dbReference type="Gene3D" id="3.40.50.620">
    <property type="entry name" value="HUPs"/>
    <property type="match status" value="1"/>
</dbReference>
<dbReference type="AlphaFoldDB" id="A0A180G1G8"/>
<keyword evidence="4 10" id="KW-0547">Nucleotide-binding</keyword>
<dbReference type="PANTHER" id="PTHR43326">
    <property type="entry name" value="METHIONYL-TRNA SYNTHETASE"/>
    <property type="match status" value="1"/>
</dbReference>
<dbReference type="PANTHER" id="PTHR43326:SF1">
    <property type="entry name" value="METHIONINE--TRNA LIGASE, MITOCHONDRIAL"/>
    <property type="match status" value="1"/>
</dbReference>
<dbReference type="NCBIfam" id="TIGR00398">
    <property type="entry name" value="metG"/>
    <property type="match status" value="1"/>
</dbReference>
<dbReference type="InterPro" id="IPR023457">
    <property type="entry name" value="Met-tRNA_synth_2"/>
</dbReference>